<dbReference type="InterPro" id="IPR051806">
    <property type="entry name" value="HAD-like_SPP"/>
</dbReference>
<dbReference type="AlphaFoldDB" id="A0A9D1JBD8"/>
<dbReference type="EMBL" id="DVHM01000151">
    <property type="protein sequence ID" value="HIR71450.1"/>
    <property type="molecule type" value="Genomic_DNA"/>
</dbReference>
<gene>
    <name evidence="1" type="ORF">IAA55_09225</name>
</gene>
<dbReference type="InterPro" id="IPR041492">
    <property type="entry name" value="HAD_2"/>
</dbReference>
<reference evidence="1" key="1">
    <citation type="submission" date="2020-10" db="EMBL/GenBank/DDBJ databases">
        <authorList>
            <person name="Gilroy R."/>
        </authorList>
    </citation>
    <scope>NUCLEOTIDE SEQUENCE</scope>
    <source>
        <strain evidence="1">ChiSjej5B23-6657</strain>
    </source>
</reference>
<dbReference type="Proteomes" id="UP000823912">
    <property type="component" value="Unassembled WGS sequence"/>
</dbReference>
<dbReference type="InterPro" id="IPR023198">
    <property type="entry name" value="PGP-like_dom2"/>
</dbReference>
<organism evidence="1 2">
    <name type="scientific">Candidatus Pullilachnospira gallistercoris</name>
    <dbReference type="NCBI Taxonomy" id="2840911"/>
    <lineage>
        <taxon>Bacteria</taxon>
        <taxon>Bacillati</taxon>
        <taxon>Bacillota</taxon>
        <taxon>Clostridia</taxon>
        <taxon>Lachnospirales</taxon>
        <taxon>Lachnospiraceae</taxon>
        <taxon>Lachnospiraceae incertae sedis</taxon>
        <taxon>Candidatus Pullilachnospira</taxon>
    </lineage>
</organism>
<dbReference type="InterPro" id="IPR036412">
    <property type="entry name" value="HAD-like_sf"/>
</dbReference>
<dbReference type="InterPro" id="IPR006439">
    <property type="entry name" value="HAD-SF_hydro_IA"/>
</dbReference>
<dbReference type="Gene3D" id="1.10.150.240">
    <property type="entry name" value="Putative phosphatase, domain 2"/>
    <property type="match status" value="1"/>
</dbReference>
<proteinExistence type="predicted"/>
<dbReference type="PRINTS" id="PR00413">
    <property type="entry name" value="HADHALOGNASE"/>
</dbReference>
<protein>
    <submittedName>
        <fullName evidence="1">HAD family phosphatase</fullName>
    </submittedName>
</protein>
<dbReference type="SFLD" id="SFLDG01135">
    <property type="entry name" value="C1.5.6:_HAD__Beta-PGM__Phospha"/>
    <property type="match status" value="1"/>
</dbReference>
<accession>A0A9D1JBD8</accession>
<dbReference type="NCBIfam" id="TIGR01509">
    <property type="entry name" value="HAD-SF-IA-v3"/>
    <property type="match status" value="1"/>
</dbReference>
<evidence type="ECO:0000313" key="2">
    <source>
        <dbReference type="Proteomes" id="UP000823912"/>
    </source>
</evidence>
<dbReference type="Gene3D" id="3.40.50.1000">
    <property type="entry name" value="HAD superfamily/HAD-like"/>
    <property type="match status" value="1"/>
</dbReference>
<dbReference type="PANTHER" id="PTHR43481:SF4">
    <property type="entry name" value="GLYCEROL-1-PHOSPHATE PHOSPHOHYDROLASE 1-RELATED"/>
    <property type="match status" value="1"/>
</dbReference>
<name>A0A9D1JBD8_9FIRM</name>
<dbReference type="SFLD" id="SFLDS00003">
    <property type="entry name" value="Haloacid_Dehalogenase"/>
    <property type="match status" value="1"/>
</dbReference>
<dbReference type="CDD" id="cd07505">
    <property type="entry name" value="HAD_BPGM-like"/>
    <property type="match status" value="1"/>
</dbReference>
<sequence length="219" mass="24672">MIKAVLFDMDGVITDTEKYYYECWPKSFHAFGYTDFTPEDALFKRSLNHADTAVWCRSRFGEDIPVDEIRAYNNRLVDALIKERGIQVKPGIRELLAFLEENNIKSAVVTATRYDRAMDRLGQVGLDQAFGRVISAHMVERGKPHPDVYLYACEQIKECPGDCVAIEDSPNGIRAASSAGCRTVMVPDLTQPTEDLLPLLRGTAPTLREVIDLIREDLT</sequence>
<comment type="caution">
    <text evidence="1">The sequence shown here is derived from an EMBL/GenBank/DDBJ whole genome shotgun (WGS) entry which is preliminary data.</text>
</comment>
<evidence type="ECO:0000313" key="1">
    <source>
        <dbReference type="EMBL" id="HIR71450.1"/>
    </source>
</evidence>
<dbReference type="GO" id="GO:0050308">
    <property type="term" value="F:sugar-phosphatase activity"/>
    <property type="evidence" value="ECO:0007669"/>
    <property type="project" value="TreeGrafter"/>
</dbReference>
<dbReference type="InterPro" id="IPR023214">
    <property type="entry name" value="HAD_sf"/>
</dbReference>
<dbReference type="SUPFAM" id="SSF56784">
    <property type="entry name" value="HAD-like"/>
    <property type="match status" value="1"/>
</dbReference>
<dbReference type="Pfam" id="PF13419">
    <property type="entry name" value="HAD_2"/>
    <property type="match status" value="1"/>
</dbReference>
<reference evidence="1" key="2">
    <citation type="journal article" date="2021" name="PeerJ">
        <title>Extensive microbial diversity within the chicken gut microbiome revealed by metagenomics and culture.</title>
        <authorList>
            <person name="Gilroy R."/>
            <person name="Ravi A."/>
            <person name="Getino M."/>
            <person name="Pursley I."/>
            <person name="Horton D.L."/>
            <person name="Alikhan N.F."/>
            <person name="Baker D."/>
            <person name="Gharbi K."/>
            <person name="Hall N."/>
            <person name="Watson M."/>
            <person name="Adriaenssens E.M."/>
            <person name="Foster-Nyarko E."/>
            <person name="Jarju S."/>
            <person name="Secka A."/>
            <person name="Antonio M."/>
            <person name="Oren A."/>
            <person name="Chaudhuri R.R."/>
            <person name="La Ragione R."/>
            <person name="Hildebrand F."/>
            <person name="Pallen M.J."/>
        </authorList>
    </citation>
    <scope>NUCLEOTIDE SEQUENCE</scope>
    <source>
        <strain evidence="1">ChiSjej5B23-6657</strain>
    </source>
</reference>
<dbReference type="SFLD" id="SFLDG01129">
    <property type="entry name" value="C1.5:_HAD__Beta-PGM__Phosphata"/>
    <property type="match status" value="1"/>
</dbReference>
<dbReference type="PANTHER" id="PTHR43481">
    <property type="entry name" value="FRUCTOSE-1-PHOSPHATE PHOSPHATASE"/>
    <property type="match status" value="1"/>
</dbReference>